<name>A0A6M3JU69_9ZZZZ</name>
<dbReference type="AlphaFoldDB" id="A0A6M3JU69"/>
<sequence length="77" mass="8948">MPEYYSTNELLGNTYWHSKRYEYSSGDLIYMATHRAFNADDSDKNWQVYKLTWSSGDCTRIQGPVVGSWANRASLGW</sequence>
<evidence type="ECO:0000313" key="1">
    <source>
        <dbReference type="EMBL" id="QJA57664.1"/>
    </source>
</evidence>
<proteinExistence type="predicted"/>
<evidence type="ECO:0000313" key="2">
    <source>
        <dbReference type="EMBL" id="QJA72751.1"/>
    </source>
</evidence>
<gene>
    <name evidence="2" type="ORF">MM415A02620_0007</name>
    <name evidence="1" type="ORF">MM415B01601_0006</name>
</gene>
<reference evidence="2" key="1">
    <citation type="submission" date="2020-03" db="EMBL/GenBank/DDBJ databases">
        <title>The deep terrestrial virosphere.</title>
        <authorList>
            <person name="Holmfeldt K."/>
            <person name="Nilsson E."/>
            <person name="Simone D."/>
            <person name="Lopez-Fernandez M."/>
            <person name="Wu X."/>
            <person name="de Brujin I."/>
            <person name="Lundin D."/>
            <person name="Andersson A."/>
            <person name="Bertilsson S."/>
            <person name="Dopson M."/>
        </authorList>
    </citation>
    <scope>NUCLEOTIDE SEQUENCE</scope>
    <source>
        <strain evidence="2">MM415A02620</strain>
        <strain evidence="1">MM415B01601</strain>
    </source>
</reference>
<accession>A0A6M3JU69</accession>
<dbReference type="EMBL" id="MT141975">
    <property type="protein sequence ID" value="QJA72751.1"/>
    <property type="molecule type" value="Genomic_DNA"/>
</dbReference>
<protein>
    <submittedName>
        <fullName evidence="2">Uncharacterized protein</fullName>
    </submittedName>
</protein>
<dbReference type="EMBL" id="MT141286">
    <property type="protein sequence ID" value="QJA57664.1"/>
    <property type="molecule type" value="Genomic_DNA"/>
</dbReference>
<organism evidence="2">
    <name type="scientific">viral metagenome</name>
    <dbReference type="NCBI Taxonomy" id="1070528"/>
    <lineage>
        <taxon>unclassified sequences</taxon>
        <taxon>metagenomes</taxon>
        <taxon>organismal metagenomes</taxon>
    </lineage>
</organism>